<proteinExistence type="predicted"/>
<dbReference type="EMBL" id="CADCUP010000064">
    <property type="protein sequence ID" value="CAA9380528.1"/>
    <property type="molecule type" value="Genomic_DNA"/>
</dbReference>
<protein>
    <submittedName>
        <fullName evidence="2">Alkyl hydroperoxide reductase subunit C-like protein</fullName>
    </submittedName>
</protein>
<feature type="region of interest" description="Disordered" evidence="1">
    <location>
        <begin position="122"/>
        <end position="154"/>
    </location>
</feature>
<evidence type="ECO:0000313" key="2">
    <source>
        <dbReference type="EMBL" id="CAA9380528.1"/>
    </source>
</evidence>
<sequence>DRTLPGRPRTRLHPARPVRRGRVPLVVPGAQGGGDPVLPLRLLRHLHRRDGRHPRPAGRVHDLRHRGAGHLLRPRLLVARLRRRRRAQLPPALRLLAARRRVVGVRRLRRGQGLPAALVVRHRPGGQRGLGRAQRDARGSRPRRAPGPADGTGL</sequence>
<name>A0A6J4N8E2_9ACTN</name>
<feature type="non-terminal residue" evidence="2">
    <location>
        <position position="154"/>
    </location>
</feature>
<organism evidence="2">
    <name type="scientific">uncultured Nocardioides sp</name>
    <dbReference type="NCBI Taxonomy" id="198441"/>
    <lineage>
        <taxon>Bacteria</taxon>
        <taxon>Bacillati</taxon>
        <taxon>Actinomycetota</taxon>
        <taxon>Actinomycetes</taxon>
        <taxon>Propionibacteriales</taxon>
        <taxon>Nocardioidaceae</taxon>
        <taxon>Nocardioides</taxon>
        <taxon>environmental samples</taxon>
    </lineage>
</organism>
<dbReference type="AlphaFoldDB" id="A0A6J4N8E2"/>
<feature type="non-terminal residue" evidence="2">
    <location>
        <position position="1"/>
    </location>
</feature>
<reference evidence="2" key="1">
    <citation type="submission" date="2020-02" db="EMBL/GenBank/DDBJ databases">
        <authorList>
            <person name="Meier V. D."/>
        </authorList>
    </citation>
    <scope>NUCLEOTIDE SEQUENCE</scope>
    <source>
        <strain evidence="2">AVDCRST_MAG06</strain>
    </source>
</reference>
<evidence type="ECO:0000256" key="1">
    <source>
        <dbReference type="SAM" id="MobiDB-lite"/>
    </source>
</evidence>
<accession>A0A6J4N8E2</accession>
<gene>
    <name evidence="2" type="ORF">AVDCRST_MAG06-902</name>
</gene>